<comment type="caution">
    <text evidence="2">The sequence shown here is derived from an EMBL/GenBank/DDBJ whole genome shotgun (WGS) entry which is preliminary data.</text>
</comment>
<feature type="region of interest" description="Disordered" evidence="1">
    <location>
        <begin position="1"/>
        <end position="27"/>
    </location>
</feature>
<evidence type="ECO:0000256" key="1">
    <source>
        <dbReference type="SAM" id="MobiDB-lite"/>
    </source>
</evidence>
<sequence length="78" mass="8528">EFKHVGRQRNDGGYTGAPNTSADRFKSPSTAAKCGYALKKAAFAVNGKALRKKDMEAKNDVDLFLELYEGEWSAKVAT</sequence>
<dbReference type="OrthoDB" id="6767710at2759"/>
<accession>A0A6S7JV38</accession>
<reference evidence="2" key="1">
    <citation type="submission" date="2020-04" db="EMBL/GenBank/DDBJ databases">
        <authorList>
            <person name="Alioto T."/>
            <person name="Alioto T."/>
            <person name="Gomez Garrido J."/>
        </authorList>
    </citation>
    <scope>NUCLEOTIDE SEQUENCE</scope>
    <source>
        <strain evidence="2">A484AB</strain>
    </source>
</reference>
<evidence type="ECO:0000313" key="2">
    <source>
        <dbReference type="EMBL" id="CAB4034958.1"/>
    </source>
</evidence>
<evidence type="ECO:0000313" key="3">
    <source>
        <dbReference type="Proteomes" id="UP001152795"/>
    </source>
</evidence>
<name>A0A6S7JV38_PARCT</name>
<protein>
    <submittedName>
        <fullName evidence="2">Uncharacterized protein</fullName>
    </submittedName>
</protein>
<gene>
    <name evidence="2" type="ORF">PACLA_8A009015</name>
</gene>
<proteinExistence type="predicted"/>
<feature type="non-terminal residue" evidence="2">
    <location>
        <position position="1"/>
    </location>
</feature>
<organism evidence="2 3">
    <name type="scientific">Paramuricea clavata</name>
    <name type="common">Red gorgonian</name>
    <name type="synonym">Violescent sea-whip</name>
    <dbReference type="NCBI Taxonomy" id="317549"/>
    <lineage>
        <taxon>Eukaryota</taxon>
        <taxon>Metazoa</taxon>
        <taxon>Cnidaria</taxon>
        <taxon>Anthozoa</taxon>
        <taxon>Octocorallia</taxon>
        <taxon>Malacalcyonacea</taxon>
        <taxon>Plexauridae</taxon>
        <taxon>Paramuricea</taxon>
    </lineage>
</organism>
<keyword evidence="3" id="KW-1185">Reference proteome</keyword>
<dbReference type="AlphaFoldDB" id="A0A6S7JV38"/>
<dbReference type="Proteomes" id="UP001152795">
    <property type="component" value="Unassembled WGS sequence"/>
</dbReference>
<dbReference type="EMBL" id="CACRXK020020568">
    <property type="protein sequence ID" value="CAB4034958.1"/>
    <property type="molecule type" value="Genomic_DNA"/>
</dbReference>
<feature type="compositionally biased region" description="Polar residues" evidence="1">
    <location>
        <begin position="17"/>
        <end position="27"/>
    </location>
</feature>